<accession>A0A0S2MUP2</accession>
<organism evidence="1 2">
    <name type="scientific">Bacillus phage BM15</name>
    <dbReference type="NCBI Taxonomy" id="1755680"/>
    <lineage>
        <taxon>Viruses</taxon>
        <taxon>Duplodnaviria</taxon>
        <taxon>Heunggongvirae</taxon>
        <taxon>Uroviricota</taxon>
        <taxon>Caudoviricetes</taxon>
        <taxon>Herelleviridae</taxon>
        <taxon>Bastillevirinae</taxon>
        <taxon>Caeruleovirus</taxon>
        <taxon>Caeruleovirus BM15</taxon>
    </lineage>
</organism>
<evidence type="ECO:0000313" key="1">
    <source>
        <dbReference type="EMBL" id="ALO79615.1"/>
    </source>
</evidence>
<dbReference type="OrthoDB" id="26107at10239"/>
<protein>
    <submittedName>
        <fullName evidence="1">Uncharacterized protein</fullName>
    </submittedName>
</protein>
<gene>
    <name evidence="1" type="ORF">BM10_211</name>
</gene>
<dbReference type="EMBL" id="KT995480">
    <property type="protein sequence ID" value="ALO79615.1"/>
    <property type="molecule type" value="Genomic_DNA"/>
</dbReference>
<dbReference type="Proteomes" id="UP000225963">
    <property type="component" value="Segment"/>
</dbReference>
<keyword evidence="2" id="KW-1185">Reference proteome</keyword>
<reference evidence="2" key="1">
    <citation type="submission" date="2015-11" db="EMBL/GenBank/DDBJ databases">
        <authorList>
            <person name="Sharaf A."/>
            <person name="Marie M.E."/>
            <person name="Esson H."/>
            <person name="El-Afifi I.S."/>
            <person name="Hammad M.A."/>
        </authorList>
    </citation>
    <scope>NUCLEOTIDE SEQUENCE [LARGE SCALE GENOMIC DNA]</scope>
</reference>
<evidence type="ECO:0000313" key="2">
    <source>
        <dbReference type="Proteomes" id="UP000225963"/>
    </source>
</evidence>
<name>A0A0S2MUP2_9CAUD</name>
<proteinExistence type="predicted"/>
<sequence>MWFSTDSEYRYEKQMKFIDHLVLQEIKEKKKIDINMEQLYTILTVLHDFRVID</sequence>